<keyword evidence="1" id="KW-0732">Signal</keyword>
<evidence type="ECO:0000256" key="1">
    <source>
        <dbReference type="SAM" id="SignalP"/>
    </source>
</evidence>
<evidence type="ECO:0000313" key="4">
    <source>
        <dbReference type="Proteomes" id="UP001642409"/>
    </source>
</evidence>
<accession>A0AA86V2W3</accession>
<feature type="chain" id="PRO_5041723767" evidence="1">
    <location>
        <begin position="24"/>
        <end position="136"/>
    </location>
</feature>
<feature type="signal peptide" evidence="1">
    <location>
        <begin position="1"/>
        <end position="23"/>
    </location>
</feature>
<organism evidence="2">
    <name type="scientific">Hexamita inflata</name>
    <dbReference type="NCBI Taxonomy" id="28002"/>
    <lineage>
        <taxon>Eukaryota</taxon>
        <taxon>Metamonada</taxon>
        <taxon>Diplomonadida</taxon>
        <taxon>Hexamitidae</taxon>
        <taxon>Hexamitinae</taxon>
        <taxon>Hexamita</taxon>
    </lineage>
</organism>
<reference evidence="3 4" key="2">
    <citation type="submission" date="2024-07" db="EMBL/GenBank/DDBJ databases">
        <authorList>
            <person name="Akdeniz Z."/>
        </authorList>
    </citation>
    <scope>NUCLEOTIDE SEQUENCE [LARGE SCALE GENOMIC DNA]</scope>
</reference>
<dbReference type="EMBL" id="CAXDID020000045">
    <property type="protein sequence ID" value="CAL6002468.1"/>
    <property type="molecule type" value="Genomic_DNA"/>
</dbReference>
<dbReference type="Proteomes" id="UP001642409">
    <property type="component" value="Unassembled WGS sequence"/>
</dbReference>
<evidence type="ECO:0000313" key="3">
    <source>
        <dbReference type="EMBL" id="CAL6002468.1"/>
    </source>
</evidence>
<sequence length="136" mass="16377">MQQKDTNIFQFLLFSILYQQIYSSETLRQSSTVSSGTQVSECYITIEVEAQTNELRCHWEDVDLKEYQEQVCYQSECLQSDEYQYPYNSVTLEDLHQYFQIIEFRTILVYSMFCDRRLESIPHNLTSFQYQATFYI</sequence>
<dbReference type="AlphaFoldDB" id="A0AA86V2W3"/>
<protein>
    <submittedName>
        <fullName evidence="3">Hypothetical_protein</fullName>
    </submittedName>
</protein>
<evidence type="ECO:0000313" key="2">
    <source>
        <dbReference type="EMBL" id="CAI9978534.1"/>
    </source>
</evidence>
<name>A0AA86V2W3_9EUKA</name>
<gene>
    <name evidence="3" type="ORF">HINF_LOCUS17937</name>
    <name evidence="2" type="ORF">HINF_LOCUS66179</name>
</gene>
<reference evidence="2" key="1">
    <citation type="submission" date="2023-06" db="EMBL/GenBank/DDBJ databases">
        <authorList>
            <person name="Kurt Z."/>
        </authorList>
    </citation>
    <scope>NUCLEOTIDE SEQUENCE</scope>
</reference>
<proteinExistence type="predicted"/>
<keyword evidence="4" id="KW-1185">Reference proteome</keyword>
<comment type="caution">
    <text evidence="2">The sequence shown here is derived from an EMBL/GenBank/DDBJ whole genome shotgun (WGS) entry which is preliminary data.</text>
</comment>
<dbReference type="EMBL" id="CATOUU010001185">
    <property type="protein sequence ID" value="CAI9978534.1"/>
    <property type="molecule type" value="Genomic_DNA"/>
</dbReference>